<evidence type="ECO:0000259" key="2">
    <source>
        <dbReference type="Pfam" id="PF13038"/>
    </source>
</evidence>
<evidence type="ECO:0000313" key="3">
    <source>
        <dbReference type="EMBL" id="MEO1772406.1"/>
    </source>
</evidence>
<feature type="transmembrane region" description="Helical" evidence="1">
    <location>
        <begin position="5"/>
        <end position="24"/>
    </location>
</feature>
<dbReference type="Proteomes" id="UP000664357">
    <property type="component" value="Unassembled WGS sequence"/>
</dbReference>
<proteinExistence type="predicted"/>
<evidence type="ECO:0000313" key="4">
    <source>
        <dbReference type="Proteomes" id="UP000664357"/>
    </source>
</evidence>
<dbReference type="InterPro" id="IPR025007">
    <property type="entry name" value="DUF3899"/>
</dbReference>
<protein>
    <recommendedName>
        <fullName evidence="2">DUF3899 domain-containing protein</fullName>
    </recommendedName>
</protein>
<reference evidence="3 4" key="1">
    <citation type="submission" date="2024-02" db="EMBL/GenBank/DDBJ databases">
        <title>The Genome Sequence of Enterococcus sp. DIV0159.</title>
        <authorList>
            <person name="Earl A."/>
            <person name="Manson A."/>
            <person name="Gilmore M."/>
            <person name="Sanders J."/>
            <person name="Shea T."/>
            <person name="Howe W."/>
            <person name="Livny J."/>
            <person name="Cuomo C."/>
            <person name="Neafsey D."/>
            <person name="Birren B."/>
        </authorList>
    </citation>
    <scope>NUCLEOTIDE SEQUENCE [LARGE SCALE GENOMIC DNA]</scope>
    <source>
        <strain evidence="3 4">665A</strain>
    </source>
</reference>
<accession>A0ABV0EV29</accession>
<feature type="transmembrane region" description="Helical" evidence="1">
    <location>
        <begin position="83"/>
        <end position="108"/>
    </location>
</feature>
<sequence length="109" mass="11969">MRKIILPFSLGIIIILAVIGYSSFTNTLTAQALSDRLFLFSLPLIIISGFLWVRSSGFFHLFHRSFQLKKQKQKKTAAPSGSIPAGPLTFSLVVTGMLLGVSLLFLLLS</sequence>
<dbReference type="Pfam" id="PF13038">
    <property type="entry name" value="DUF3899"/>
    <property type="match status" value="1"/>
</dbReference>
<organism evidence="3 4">
    <name type="scientific">Candidatus Enterococcus ferrettii</name>
    <dbReference type="NCBI Taxonomy" id="2815324"/>
    <lineage>
        <taxon>Bacteria</taxon>
        <taxon>Bacillati</taxon>
        <taxon>Bacillota</taxon>
        <taxon>Bacilli</taxon>
        <taxon>Lactobacillales</taxon>
        <taxon>Enterococcaceae</taxon>
        <taxon>Enterococcus</taxon>
    </lineage>
</organism>
<gene>
    <name evidence="3" type="ORF">JZO67_004388</name>
</gene>
<keyword evidence="1" id="KW-1133">Transmembrane helix</keyword>
<keyword evidence="4" id="KW-1185">Reference proteome</keyword>
<evidence type="ECO:0000256" key="1">
    <source>
        <dbReference type="SAM" id="Phobius"/>
    </source>
</evidence>
<keyword evidence="1" id="KW-0812">Transmembrane</keyword>
<dbReference type="EMBL" id="JAFREL020000004">
    <property type="protein sequence ID" value="MEO1772406.1"/>
    <property type="molecule type" value="Genomic_DNA"/>
</dbReference>
<feature type="domain" description="DUF3899" evidence="2">
    <location>
        <begin position="35"/>
        <end position="73"/>
    </location>
</feature>
<dbReference type="RefSeq" id="WP_207701650.1">
    <property type="nucleotide sequence ID" value="NZ_JAFREL020000004.1"/>
</dbReference>
<keyword evidence="1" id="KW-0472">Membrane</keyword>
<comment type="caution">
    <text evidence="3">The sequence shown here is derived from an EMBL/GenBank/DDBJ whole genome shotgun (WGS) entry which is preliminary data.</text>
</comment>
<name>A0ABV0EV29_9ENTE</name>
<feature type="transmembrane region" description="Helical" evidence="1">
    <location>
        <begin position="36"/>
        <end position="62"/>
    </location>
</feature>